<sequence>MTTCDFHAPVIQPIDRSIGVAPRICVGIATRGRPAEVATIVACLRAQALQPASIVVACTGPDDIGTVQEANDLRIVFVKPGLTRQRNAILDSMPADTDYVVFFDDDFVPHPDWLREAADAFLADPALACITGHVVADGILGPGLSVDDARRALATVQPDRHGWVSDGYSPYGCNMAFRASAVATLRFDERLVLYGWLEDRDFGARVAQTRGRLVKLGRALGVHLGVKRGRMPGRRLGYSQVMNPLYMMHKGTMSRGEACLQIVRNVAANVSKSIAPETYIDRRGRLAGNLIAFGDVLRGRRTPERAERL</sequence>
<dbReference type="OrthoDB" id="8841719at2"/>
<dbReference type="CDD" id="cd00761">
    <property type="entry name" value="Glyco_tranf_GTA_type"/>
    <property type="match status" value="1"/>
</dbReference>
<proteinExistence type="predicted"/>
<dbReference type="EMBL" id="FNCJ01000001">
    <property type="protein sequence ID" value="SDF96125.1"/>
    <property type="molecule type" value="Genomic_DNA"/>
</dbReference>
<dbReference type="Gene3D" id="3.90.550.10">
    <property type="entry name" value="Spore Coat Polysaccharide Biosynthesis Protein SpsA, Chain A"/>
    <property type="match status" value="1"/>
</dbReference>
<evidence type="ECO:0000313" key="3">
    <source>
        <dbReference type="Proteomes" id="UP000199706"/>
    </source>
</evidence>
<keyword evidence="2" id="KW-0808">Transferase</keyword>
<dbReference type="AlphaFoldDB" id="A0A1G7QCF4"/>
<reference evidence="2 3" key="1">
    <citation type="submission" date="2016-10" db="EMBL/GenBank/DDBJ databases">
        <authorList>
            <person name="de Groot N.N."/>
        </authorList>
    </citation>
    <scope>NUCLEOTIDE SEQUENCE [LARGE SCALE GENOMIC DNA]</scope>
    <source>
        <strain evidence="2 3">LMG 2247</strain>
    </source>
</reference>
<dbReference type="Pfam" id="PF00535">
    <property type="entry name" value="Glycos_transf_2"/>
    <property type="match status" value="1"/>
</dbReference>
<protein>
    <submittedName>
        <fullName evidence="2">Glycosyltransferase like family 2</fullName>
    </submittedName>
</protein>
<gene>
    <name evidence="2" type="ORF">SAMN05216466_101701</name>
</gene>
<dbReference type="InterPro" id="IPR050834">
    <property type="entry name" value="Glycosyltransf_2"/>
</dbReference>
<dbReference type="InterPro" id="IPR001173">
    <property type="entry name" value="Glyco_trans_2-like"/>
</dbReference>
<dbReference type="InterPro" id="IPR029044">
    <property type="entry name" value="Nucleotide-diphossugar_trans"/>
</dbReference>
<accession>A0A1G7QCF4</accession>
<dbReference type="RefSeq" id="WP_090681699.1">
    <property type="nucleotide sequence ID" value="NZ_CADERL010000003.1"/>
</dbReference>
<dbReference type="Proteomes" id="UP000199706">
    <property type="component" value="Unassembled WGS sequence"/>
</dbReference>
<dbReference type="SUPFAM" id="SSF53448">
    <property type="entry name" value="Nucleotide-diphospho-sugar transferases"/>
    <property type="match status" value="1"/>
</dbReference>
<feature type="domain" description="Glycosyltransferase 2-like" evidence="1">
    <location>
        <begin position="26"/>
        <end position="134"/>
    </location>
</feature>
<dbReference type="PANTHER" id="PTHR43685">
    <property type="entry name" value="GLYCOSYLTRANSFERASE"/>
    <property type="match status" value="1"/>
</dbReference>
<dbReference type="GO" id="GO:0016740">
    <property type="term" value="F:transferase activity"/>
    <property type="evidence" value="ECO:0007669"/>
    <property type="project" value="UniProtKB-KW"/>
</dbReference>
<evidence type="ECO:0000313" key="2">
    <source>
        <dbReference type="EMBL" id="SDF96125.1"/>
    </source>
</evidence>
<evidence type="ECO:0000259" key="1">
    <source>
        <dbReference type="Pfam" id="PF00535"/>
    </source>
</evidence>
<name>A0A1G7QCF4_9BURK</name>
<dbReference type="PANTHER" id="PTHR43685:SF2">
    <property type="entry name" value="GLYCOSYLTRANSFERASE 2-LIKE DOMAIN-CONTAINING PROTEIN"/>
    <property type="match status" value="1"/>
</dbReference>
<organism evidence="2 3">
    <name type="scientific">Paraburkholderia phenazinium</name>
    <dbReference type="NCBI Taxonomy" id="60549"/>
    <lineage>
        <taxon>Bacteria</taxon>
        <taxon>Pseudomonadati</taxon>
        <taxon>Pseudomonadota</taxon>
        <taxon>Betaproteobacteria</taxon>
        <taxon>Burkholderiales</taxon>
        <taxon>Burkholderiaceae</taxon>
        <taxon>Paraburkholderia</taxon>
    </lineage>
</organism>